<dbReference type="InterPro" id="IPR005303">
    <property type="entry name" value="MOCOS_middle"/>
</dbReference>
<dbReference type="SUPFAM" id="SSF50800">
    <property type="entry name" value="PK beta-barrel domain-like"/>
    <property type="match status" value="1"/>
</dbReference>
<proteinExistence type="predicted"/>
<gene>
    <name evidence="2" type="ORF">J2Z79_002802</name>
</gene>
<dbReference type="RefSeq" id="WP_209467476.1">
    <property type="nucleotide sequence ID" value="NZ_JAGGLG010000027.1"/>
</dbReference>
<evidence type="ECO:0000259" key="1">
    <source>
        <dbReference type="PROSITE" id="PS51340"/>
    </source>
</evidence>
<evidence type="ECO:0000313" key="2">
    <source>
        <dbReference type="EMBL" id="MBP2019363.1"/>
    </source>
</evidence>
<dbReference type="Gene3D" id="2.40.33.20">
    <property type="entry name" value="PK beta-barrel domain-like"/>
    <property type="match status" value="1"/>
</dbReference>
<dbReference type="EMBL" id="JAGGLG010000027">
    <property type="protein sequence ID" value="MBP2019363.1"/>
    <property type="molecule type" value="Genomic_DNA"/>
</dbReference>
<dbReference type="Pfam" id="PF03473">
    <property type="entry name" value="MOSC"/>
    <property type="match status" value="1"/>
</dbReference>
<evidence type="ECO:0000313" key="3">
    <source>
        <dbReference type="Proteomes" id="UP001519289"/>
    </source>
</evidence>
<dbReference type="InterPro" id="IPR011037">
    <property type="entry name" value="Pyrv_Knase-like_insert_dom_sf"/>
</dbReference>
<dbReference type="PROSITE" id="PS51340">
    <property type="entry name" value="MOSC"/>
    <property type="match status" value="1"/>
</dbReference>
<accession>A0ABS4JUX8</accession>
<protein>
    <submittedName>
        <fullName evidence="2">Uncharacterized protein YcbX</fullName>
    </submittedName>
</protein>
<reference evidence="2 3" key="1">
    <citation type="submission" date="2021-03" db="EMBL/GenBank/DDBJ databases">
        <title>Genomic Encyclopedia of Type Strains, Phase IV (KMG-IV): sequencing the most valuable type-strain genomes for metagenomic binning, comparative biology and taxonomic classification.</title>
        <authorList>
            <person name="Goeker M."/>
        </authorList>
    </citation>
    <scope>NUCLEOTIDE SEQUENCE [LARGE SCALE GENOMIC DNA]</scope>
    <source>
        <strain evidence="2 3">DSM 27138</strain>
    </source>
</reference>
<dbReference type="Pfam" id="PF03476">
    <property type="entry name" value="MOSC_N"/>
    <property type="match status" value="1"/>
</dbReference>
<keyword evidence="3" id="KW-1185">Reference proteome</keyword>
<organism evidence="2 3">
    <name type="scientific">Symbiobacterium terraclitae</name>
    <dbReference type="NCBI Taxonomy" id="557451"/>
    <lineage>
        <taxon>Bacteria</taxon>
        <taxon>Bacillati</taxon>
        <taxon>Bacillota</taxon>
        <taxon>Clostridia</taxon>
        <taxon>Eubacteriales</taxon>
        <taxon>Symbiobacteriaceae</taxon>
        <taxon>Symbiobacterium</taxon>
    </lineage>
</organism>
<comment type="caution">
    <text evidence="2">The sequence shown here is derived from an EMBL/GenBank/DDBJ whole genome shotgun (WGS) entry which is preliminary data.</text>
</comment>
<dbReference type="InterPro" id="IPR005302">
    <property type="entry name" value="MoCF_Sase_C"/>
</dbReference>
<feature type="domain" description="MOSC" evidence="1">
    <location>
        <begin position="129"/>
        <end position="295"/>
    </location>
</feature>
<dbReference type="Proteomes" id="UP001519289">
    <property type="component" value="Unassembled WGS sequence"/>
</dbReference>
<sequence length="297" mass="31593">MRASPAHGTARIVGQVTQLRRYPVKSMLGEEVRAAEVTSRGILGDRAYALVDRETGRVASAKRPHLWRRLLACAAEMLPAGAAADGRPAVRIALPDGRAFRNTEPGLEEALSELLGRRVSLVAEPPAEAQLERADPEEVLLKGTAADVPFSVGPLGAGSPAGTFFDFAPVHLITTATLSRLAAWSRRGKAEAVRFRPNIVVDTAPARDAFLENEWVGSVLQVGADVLLRVVVPTPRCAVPTLAHGDLPDDPEPLRVAAQHNRVPIPGLGPLPCVGIYAQVVRPGRVSEGDPVYLLPG</sequence>
<name>A0ABS4JUX8_9FIRM</name>